<dbReference type="PROSITE" id="PS50086">
    <property type="entry name" value="TBC_RABGAP"/>
    <property type="match status" value="1"/>
</dbReference>
<feature type="domain" description="Rab-GAP TBC" evidence="3">
    <location>
        <begin position="35"/>
        <end position="217"/>
    </location>
</feature>
<dbReference type="InterPro" id="IPR035969">
    <property type="entry name" value="Rab-GAP_TBC_sf"/>
</dbReference>
<accession>A0A6A6B1M5</accession>
<gene>
    <name evidence="4" type="ORF">K452DRAFT_302198</name>
</gene>
<evidence type="ECO:0000313" key="5">
    <source>
        <dbReference type="Proteomes" id="UP000799438"/>
    </source>
</evidence>
<dbReference type="GO" id="GO:0005789">
    <property type="term" value="C:endoplasmic reticulum membrane"/>
    <property type="evidence" value="ECO:0007669"/>
    <property type="project" value="TreeGrafter"/>
</dbReference>
<dbReference type="AlphaFoldDB" id="A0A6A6B1M5"/>
<reference evidence="4" key="1">
    <citation type="journal article" date="2020" name="Stud. Mycol.">
        <title>101 Dothideomycetes genomes: a test case for predicting lifestyles and emergence of pathogens.</title>
        <authorList>
            <person name="Haridas S."/>
            <person name="Albert R."/>
            <person name="Binder M."/>
            <person name="Bloem J."/>
            <person name="Labutti K."/>
            <person name="Salamov A."/>
            <person name="Andreopoulos B."/>
            <person name="Baker S."/>
            <person name="Barry K."/>
            <person name="Bills G."/>
            <person name="Bluhm B."/>
            <person name="Cannon C."/>
            <person name="Castanera R."/>
            <person name="Culley D."/>
            <person name="Daum C."/>
            <person name="Ezra D."/>
            <person name="Gonzalez J."/>
            <person name="Henrissat B."/>
            <person name="Kuo A."/>
            <person name="Liang C."/>
            <person name="Lipzen A."/>
            <person name="Lutzoni F."/>
            <person name="Magnuson J."/>
            <person name="Mondo S."/>
            <person name="Nolan M."/>
            <person name="Ohm R."/>
            <person name="Pangilinan J."/>
            <person name="Park H.-J."/>
            <person name="Ramirez L."/>
            <person name="Alfaro M."/>
            <person name="Sun H."/>
            <person name="Tritt A."/>
            <person name="Yoshinaga Y."/>
            <person name="Zwiers L.-H."/>
            <person name="Turgeon B."/>
            <person name="Goodwin S."/>
            <person name="Spatafora J."/>
            <person name="Crous P."/>
            <person name="Grigoriev I."/>
        </authorList>
    </citation>
    <scope>NUCLEOTIDE SEQUENCE</scope>
    <source>
        <strain evidence="4">CBS 121167</strain>
    </source>
</reference>
<dbReference type="InterPro" id="IPR000195">
    <property type="entry name" value="Rab-GAP-TBC_dom"/>
</dbReference>
<evidence type="ECO:0000259" key="3">
    <source>
        <dbReference type="PROSITE" id="PS50086"/>
    </source>
</evidence>
<dbReference type="FunFam" id="1.10.472.80:FF:000060">
    <property type="entry name" value="TBC domain protein, putative"/>
    <property type="match status" value="1"/>
</dbReference>
<protein>
    <recommendedName>
        <fullName evidence="3">Rab-GAP TBC domain-containing protein</fullName>
    </recommendedName>
</protein>
<dbReference type="Gene3D" id="1.10.8.1310">
    <property type="match status" value="1"/>
</dbReference>
<keyword evidence="2" id="KW-0472">Membrane</keyword>
<keyword evidence="5" id="KW-1185">Reference proteome</keyword>
<keyword evidence="2" id="KW-1133">Transmembrane helix</keyword>
<name>A0A6A6B1M5_9PEZI</name>
<organism evidence="4 5">
    <name type="scientific">Aplosporella prunicola CBS 121167</name>
    <dbReference type="NCBI Taxonomy" id="1176127"/>
    <lineage>
        <taxon>Eukaryota</taxon>
        <taxon>Fungi</taxon>
        <taxon>Dikarya</taxon>
        <taxon>Ascomycota</taxon>
        <taxon>Pezizomycotina</taxon>
        <taxon>Dothideomycetes</taxon>
        <taxon>Dothideomycetes incertae sedis</taxon>
        <taxon>Botryosphaeriales</taxon>
        <taxon>Aplosporellaceae</taxon>
        <taxon>Aplosporella</taxon>
    </lineage>
</organism>
<keyword evidence="2" id="KW-0812">Transmembrane</keyword>
<evidence type="ECO:0000256" key="2">
    <source>
        <dbReference type="SAM" id="Phobius"/>
    </source>
</evidence>
<dbReference type="Gene3D" id="1.10.472.80">
    <property type="entry name" value="Ypt/Rab-GAP domain of gyp1p, domain 3"/>
    <property type="match status" value="1"/>
</dbReference>
<dbReference type="Pfam" id="PF00566">
    <property type="entry name" value="RabGAP-TBC"/>
    <property type="match status" value="1"/>
</dbReference>
<dbReference type="PANTHER" id="PTHR20913">
    <property type="entry name" value="TBC1 DOMAIN FAMILY MEMBER 20/GTPASE"/>
    <property type="match status" value="1"/>
</dbReference>
<proteinExistence type="predicted"/>
<dbReference type="OrthoDB" id="206700at2759"/>
<evidence type="ECO:0000313" key="4">
    <source>
        <dbReference type="EMBL" id="KAF2137165.1"/>
    </source>
</evidence>
<dbReference type="GO" id="GO:0005096">
    <property type="term" value="F:GTPase activator activity"/>
    <property type="evidence" value="ECO:0007669"/>
    <property type="project" value="UniProtKB-KW"/>
</dbReference>
<dbReference type="Proteomes" id="UP000799438">
    <property type="component" value="Unassembled WGS sequence"/>
</dbReference>
<dbReference type="RefSeq" id="XP_033392883.1">
    <property type="nucleotide sequence ID" value="XM_033542558.1"/>
</dbReference>
<dbReference type="EMBL" id="ML995506">
    <property type="protein sequence ID" value="KAF2137165.1"/>
    <property type="molecule type" value="Genomic_DNA"/>
</dbReference>
<dbReference type="InterPro" id="IPR045913">
    <property type="entry name" value="TBC20/Gyp8-like"/>
</dbReference>
<feature type="transmembrane region" description="Helical" evidence="2">
    <location>
        <begin position="212"/>
        <end position="231"/>
    </location>
</feature>
<dbReference type="SMART" id="SM00164">
    <property type="entry name" value="TBC"/>
    <property type="match status" value="1"/>
</dbReference>
<dbReference type="GO" id="GO:0006888">
    <property type="term" value="P:endoplasmic reticulum to Golgi vesicle-mediated transport"/>
    <property type="evidence" value="ECO:0007669"/>
    <property type="project" value="TreeGrafter"/>
</dbReference>
<sequence>MALDHDDDKAALIRSACSHRDLPALIALATGPQGLLSDDLRREAWPILLGANDADDPVAWEKLQPHADEDQVKLDVNRSFVYYPNDLSEEQLDCRKQELSDVITQVLRRHARLCYFQGYHDIVQVFLLVLGAQLSVPAVTRLSLLRIRDFMLPSLDPSVAHLNLLPAILYSVDPALCRHLKPTQPFFALAATITMYAHDIQEYGDIARIFDFLLAHEAVMSIYLFAAIILARKDELLEISSDEPEMLHFTLSKLPHPLHIEDLIAESVSLRERKPPETLPSRAWSSISQYSVLKTTQDTEALAQQTLQDGEALFAKQTAQVRRAQAYQAVVKGARRGLYRYRKPARGIAFAVLVGFIAWYLGRSGGSGGAGVMSWFGGVYEPLRRVFSAVRDNR</sequence>
<dbReference type="PANTHER" id="PTHR20913:SF7">
    <property type="entry name" value="RE60063P"/>
    <property type="match status" value="1"/>
</dbReference>
<dbReference type="FunFam" id="1.10.8.1310:FF:000001">
    <property type="entry name" value="TBC1 domain family, member 20"/>
    <property type="match status" value="1"/>
</dbReference>
<keyword evidence="1" id="KW-0343">GTPase activation</keyword>
<feature type="transmembrane region" description="Helical" evidence="2">
    <location>
        <begin position="345"/>
        <end position="362"/>
    </location>
</feature>
<dbReference type="SUPFAM" id="SSF47923">
    <property type="entry name" value="Ypt/Rab-GAP domain of gyp1p"/>
    <property type="match status" value="2"/>
</dbReference>
<evidence type="ECO:0000256" key="1">
    <source>
        <dbReference type="ARBA" id="ARBA00022468"/>
    </source>
</evidence>
<dbReference type="GeneID" id="54300055"/>